<name>A0ABM8TH89_9BURK</name>
<comment type="caution">
    <text evidence="2">The sequence shown here is derived from an EMBL/GenBank/DDBJ whole genome shotgun (WGS) entry which is preliminary data.</text>
</comment>
<accession>A0ABM8TH89</accession>
<dbReference type="EMBL" id="CAJPVI010000016">
    <property type="protein sequence ID" value="CAG2146382.1"/>
    <property type="molecule type" value="Genomic_DNA"/>
</dbReference>
<gene>
    <name evidence="2" type="ORF">LMG26411_02919</name>
</gene>
<protein>
    <submittedName>
        <fullName evidence="2">Uncharacterized protein</fullName>
    </submittedName>
</protein>
<reference evidence="2 3" key="1">
    <citation type="submission" date="2021-03" db="EMBL/GenBank/DDBJ databases">
        <authorList>
            <person name="Peeters C."/>
        </authorList>
    </citation>
    <scope>NUCLEOTIDE SEQUENCE [LARGE SCALE GENOMIC DNA]</scope>
    <source>
        <strain evidence="2 3">LMG 26411</strain>
    </source>
</reference>
<sequence>MFPLVGVRVVANLTKSLDFACVQIASHSIIYGFSAMPAEEMQGEPAKTSRKARSTGSADEICRGEYKPSRVSIGQFSNSQEKS</sequence>
<organism evidence="2 3">
    <name type="scientific">Cupriavidus numazuensis</name>
    <dbReference type="NCBI Taxonomy" id="221992"/>
    <lineage>
        <taxon>Bacteria</taxon>
        <taxon>Pseudomonadati</taxon>
        <taxon>Pseudomonadota</taxon>
        <taxon>Betaproteobacteria</taxon>
        <taxon>Burkholderiales</taxon>
        <taxon>Burkholderiaceae</taxon>
        <taxon>Cupriavidus</taxon>
    </lineage>
</organism>
<evidence type="ECO:0000256" key="1">
    <source>
        <dbReference type="SAM" id="MobiDB-lite"/>
    </source>
</evidence>
<evidence type="ECO:0000313" key="2">
    <source>
        <dbReference type="EMBL" id="CAG2146382.1"/>
    </source>
</evidence>
<keyword evidence="3" id="KW-1185">Reference proteome</keyword>
<feature type="region of interest" description="Disordered" evidence="1">
    <location>
        <begin position="41"/>
        <end position="61"/>
    </location>
</feature>
<dbReference type="Proteomes" id="UP000672657">
    <property type="component" value="Unassembled WGS sequence"/>
</dbReference>
<proteinExistence type="predicted"/>
<evidence type="ECO:0000313" key="3">
    <source>
        <dbReference type="Proteomes" id="UP000672657"/>
    </source>
</evidence>